<comment type="caution">
    <text evidence="1">The sequence shown here is derived from an EMBL/GenBank/DDBJ whole genome shotgun (WGS) entry which is preliminary data.</text>
</comment>
<feature type="non-terminal residue" evidence="1">
    <location>
        <position position="1"/>
    </location>
</feature>
<dbReference type="EMBL" id="CAJVPK010004829">
    <property type="protein sequence ID" value="CAG8639803.1"/>
    <property type="molecule type" value="Genomic_DNA"/>
</dbReference>
<sequence length="66" mass="7528">IAIVLLIKELNISTSLQQPEKLKNNLQTVETIKKKHEPPDKPILTFEESLADVHLSEIASGLFHYY</sequence>
<name>A0A9N9DH55_9GLOM</name>
<gene>
    <name evidence="1" type="ORF">DEBURN_LOCUS11118</name>
</gene>
<feature type="non-terminal residue" evidence="1">
    <location>
        <position position="66"/>
    </location>
</feature>
<proteinExistence type="predicted"/>
<keyword evidence="2" id="KW-1185">Reference proteome</keyword>
<evidence type="ECO:0000313" key="2">
    <source>
        <dbReference type="Proteomes" id="UP000789706"/>
    </source>
</evidence>
<accession>A0A9N9DH55</accession>
<evidence type="ECO:0000313" key="1">
    <source>
        <dbReference type="EMBL" id="CAG8639803.1"/>
    </source>
</evidence>
<dbReference type="AlphaFoldDB" id="A0A9N9DH55"/>
<protein>
    <submittedName>
        <fullName evidence="1">7922_t:CDS:1</fullName>
    </submittedName>
</protein>
<reference evidence="1" key="1">
    <citation type="submission" date="2021-06" db="EMBL/GenBank/DDBJ databases">
        <authorList>
            <person name="Kallberg Y."/>
            <person name="Tangrot J."/>
            <person name="Rosling A."/>
        </authorList>
    </citation>
    <scope>NUCLEOTIDE SEQUENCE</scope>
    <source>
        <strain evidence="1">AZ414A</strain>
    </source>
</reference>
<organism evidence="1 2">
    <name type="scientific">Diversispora eburnea</name>
    <dbReference type="NCBI Taxonomy" id="1213867"/>
    <lineage>
        <taxon>Eukaryota</taxon>
        <taxon>Fungi</taxon>
        <taxon>Fungi incertae sedis</taxon>
        <taxon>Mucoromycota</taxon>
        <taxon>Glomeromycotina</taxon>
        <taxon>Glomeromycetes</taxon>
        <taxon>Diversisporales</taxon>
        <taxon>Diversisporaceae</taxon>
        <taxon>Diversispora</taxon>
    </lineage>
</organism>
<dbReference type="Proteomes" id="UP000789706">
    <property type="component" value="Unassembled WGS sequence"/>
</dbReference>